<dbReference type="GO" id="GO:0005524">
    <property type="term" value="F:ATP binding"/>
    <property type="evidence" value="ECO:0007669"/>
    <property type="project" value="UniProtKB-KW"/>
</dbReference>
<dbReference type="EC" id="2.7.1.17" evidence="8"/>
<organism evidence="11 12">
    <name type="scientific">Nocardioides mangrovicus</name>
    <dbReference type="NCBI Taxonomy" id="2478913"/>
    <lineage>
        <taxon>Bacteria</taxon>
        <taxon>Bacillati</taxon>
        <taxon>Actinomycetota</taxon>
        <taxon>Actinomycetes</taxon>
        <taxon>Propionibacteriales</taxon>
        <taxon>Nocardioidaceae</taxon>
        <taxon>Nocardioides</taxon>
    </lineage>
</organism>
<dbReference type="PROSITE" id="PS00933">
    <property type="entry name" value="FGGY_KINASES_1"/>
    <property type="match status" value="1"/>
</dbReference>
<dbReference type="GO" id="GO:0042732">
    <property type="term" value="P:D-xylose metabolic process"/>
    <property type="evidence" value="ECO:0007669"/>
    <property type="project" value="UniProtKB-KW"/>
</dbReference>
<protein>
    <recommendedName>
        <fullName evidence="8">Xylulose kinase</fullName>
        <shortName evidence="8">Xylulokinase</shortName>
        <ecNumber evidence="8">2.7.1.17</ecNumber>
    </recommendedName>
</protein>
<dbReference type="NCBIfam" id="TIGR01312">
    <property type="entry name" value="XylB"/>
    <property type="match status" value="1"/>
</dbReference>
<keyword evidence="3 8" id="KW-0808">Transferase</keyword>
<keyword evidence="7 8" id="KW-0119">Carbohydrate metabolism</keyword>
<evidence type="ECO:0000256" key="2">
    <source>
        <dbReference type="ARBA" id="ARBA00022629"/>
    </source>
</evidence>
<evidence type="ECO:0000256" key="6">
    <source>
        <dbReference type="ARBA" id="ARBA00022840"/>
    </source>
</evidence>
<name>A0A3L8NYT0_9ACTN</name>
<dbReference type="InterPro" id="IPR006000">
    <property type="entry name" value="Xylulokinase"/>
</dbReference>
<dbReference type="GO" id="GO:0004856">
    <property type="term" value="F:D-xylulokinase activity"/>
    <property type="evidence" value="ECO:0007669"/>
    <property type="project" value="UniProtKB-EC"/>
</dbReference>
<dbReference type="Proteomes" id="UP000281708">
    <property type="component" value="Unassembled WGS sequence"/>
</dbReference>
<dbReference type="Gene3D" id="3.30.420.40">
    <property type="match status" value="2"/>
</dbReference>
<evidence type="ECO:0000256" key="5">
    <source>
        <dbReference type="ARBA" id="ARBA00022777"/>
    </source>
</evidence>
<dbReference type="EMBL" id="RDBE01000010">
    <property type="protein sequence ID" value="RLV48376.1"/>
    <property type="molecule type" value="Genomic_DNA"/>
</dbReference>
<gene>
    <name evidence="8 11" type="primary">xylB</name>
    <name evidence="11" type="ORF">D9V37_16600</name>
</gene>
<evidence type="ECO:0000256" key="7">
    <source>
        <dbReference type="ARBA" id="ARBA00023277"/>
    </source>
</evidence>
<keyword evidence="4 8" id="KW-0547">Nucleotide-binding</keyword>
<dbReference type="GO" id="GO:0005997">
    <property type="term" value="P:xylulose metabolic process"/>
    <property type="evidence" value="ECO:0007669"/>
    <property type="project" value="InterPro"/>
</dbReference>
<evidence type="ECO:0000313" key="12">
    <source>
        <dbReference type="Proteomes" id="UP000281708"/>
    </source>
</evidence>
<evidence type="ECO:0000259" key="10">
    <source>
        <dbReference type="Pfam" id="PF02782"/>
    </source>
</evidence>
<keyword evidence="6 8" id="KW-0067">ATP-binding</keyword>
<dbReference type="InterPro" id="IPR050406">
    <property type="entry name" value="FGGY_Carb_Kinase"/>
</dbReference>
<proteinExistence type="inferred from homology"/>
<evidence type="ECO:0000256" key="1">
    <source>
        <dbReference type="ARBA" id="ARBA00009156"/>
    </source>
</evidence>
<reference evidence="11 12" key="1">
    <citation type="submission" date="2018-10" db="EMBL/GenBank/DDBJ databases">
        <title>Marmoricola sp. 4Q3S-7 whole genome shotgun sequence.</title>
        <authorList>
            <person name="Li F."/>
        </authorList>
    </citation>
    <scope>NUCLEOTIDE SEQUENCE [LARGE SCALE GENOMIC DNA]</scope>
    <source>
        <strain evidence="11 12">4Q3S-7</strain>
    </source>
</reference>
<feature type="domain" description="Carbohydrate kinase FGGY N-terminal" evidence="9">
    <location>
        <begin position="1"/>
        <end position="228"/>
    </location>
</feature>
<dbReference type="InterPro" id="IPR043129">
    <property type="entry name" value="ATPase_NBD"/>
</dbReference>
<comment type="similarity">
    <text evidence="1 8">Belongs to the FGGY kinase family.</text>
</comment>
<dbReference type="AlphaFoldDB" id="A0A3L8NYT0"/>
<evidence type="ECO:0000259" key="9">
    <source>
        <dbReference type="Pfam" id="PF00370"/>
    </source>
</evidence>
<dbReference type="InterPro" id="IPR018483">
    <property type="entry name" value="Carb_kinase_FGGY_CS"/>
</dbReference>
<dbReference type="Pfam" id="PF00370">
    <property type="entry name" value="FGGY_N"/>
    <property type="match status" value="1"/>
</dbReference>
<evidence type="ECO:0000256" key="4">
    <source>
        <dbReference type="ARBA" id="ARBA00022741"/>
    </source>
</evidence>
<comment type="caution">
    <text evidence="11">The sequence shown here is derived from an EMBL/GenBank/DDBJ whole genome shotgun (WGS) entry which is preliminary data.</text>
</comment>
<dbReference type="Pfam" id="PF02782">
    <property type="entry name" value="FGGY_C"/>
    <property type="match status" value="1"/>
</dbReference>
<accession>A0A3L8NYT0</accession>
<keyword evidence="5 8" id="KW-0418">Kinase</keyword>
<comment type="catalytic activity">
    <reaction evidence="8">
        <text>D-xylulose + ATP = D-xylulose 5-phosphate + ADP + H(+)</text>
        <dbReference type="Rhea" id="RHEA:10964"/>
        <dbReference type="ChEBI" id="CHEBI:15378"/>
        <dbReference type="ChEBI" id="CHEBI:17140"/>
        <dbReference type="ChEBI" id="CHEBI:30616"/>
        <dbReference type="ChEBI" id="CHEBI:57737"/>
        <dbReference type="ChEBI" id="CHEBI:456216"/>
        <dbReference type="EC" id="2.7.1.17"/>
    </reaction>
</comment>
<dbReference type="InterPro" id="IPR018485">
    <property type="entry name" value="FGGY_C"/>
</dbReference>
<dbReference type="PIRSF" id="PIRSF000538">
    <property type="entry name" value="GlpK"/>
    <property type="match status" value="1"/>
</dbReference>
<evidence type="ECO:0000256" key="3">
    <source>
        <dbReference type="ARBA" id="ARBA00022679"/>
    </source>
</evidence>
<feature type="domain" description="Carbohydrate kinase FGGY C-terminal" evidence="10">
    <location>
        <begin position="237"/>
        <end position="420"/>
    </location>
</feature>
<dbReference type="InterPro" id="IPR018484">
    <property type="entry name" value="FGGY_N"/>
</dbReference>
<dbReference type="CDD" id="cd07809">
    <property type="entry name" value="ASKHA_NBD_FGGY_BaXK-like"/>
    <property type="match status" value="1"/>
</dbReference>
<sequence length="467" mass="48657">MVTGVDTSTQSCKVLTVDAETGDVVRSGAAPHPEGTSVDPRRWWDALLAASGGAPVPDDVDAVGVGGQQHGMVALDEAGEPVHDALLWNDTRSADQAARLRQHWGGRWWAEEIGVVPVASFTATKLAWLADHHPELADRVEAVMLPHDYLTWRLLDTPAEAVTDASDASGTGYWSVPDRAYRPEVLAYAFGRAPRLPRVLEPREAAGETAGGVVVSAGCGDNAGAALGLGLREGEVAVSIGTSGTVFTSTRTDVADPSGGIAGFADARGGRLPLIAVMNCTQVLADTARLLEVDLAGLGRLAESAAPDADGLLLVPFLGGERTPDLPHASGTLLGITRSSYTAANLARAAYLAVALSLDHALSLLRGHDVPVERVVTLGGGARSATLLRTAAALWHADVEVPEPAEYVALGAARQAAWALDGAAEPPTWPRVVRDRVEGTDPGWAADVRGRYAEALQRVYGVAGATF</sequence>
<dbReference type="PANTHER" id="PTHR43095">
    <property type="entry name" value="SUGAR KINASE"/>
    <property type="match status" value="1"/>
</dbReference>
<dbReference type="OrthoDB" id="9805576at2"/>
<keyword evidence="2 8" id="KW-0859">Xylose metabolism</keyword>
<keyword evidence="12" id="KW-1185">Reference proteome</keyword>
<evidence type="ECO:0000256" key="8">
    <source>
        <dbReference type="RuleBase" id="RU364073"/>
    </source>
</evidence>
<dbReference type="PANTHER" id="PTHR43095:SF5">
    <property type="entry name" value="XYLULOSE KINASE"/>
    <property type="match status" value="1"/>
</dbReference>
<evidence type="ECO:0000313" key="11">
    <source>
        <dbReference type="EMBL" id="RLV48376.1"/>
    </source>
</evidence>
<dbReference type="SUPFAM" id="SSF53067">
    <property type="entry name" value="Actin-like ATPase domain"/>
    <property type="match status" value="2"/>
</dbReference>
<dbReference type="InterPro" id="IPR000577">
    <property type="entry name" value="Carb_kinase_FGGY"/>
</dbReference>